<dbReference type="RefSeq" id="WP_232399400.1">
    <property type="nucleotide sequence ID" value="NZ_CP102173.1"/>
</dbReference>
<sequence>MKVLIVLTSHDKLGDTGEKTGFWLEELAAPYYEFKKAGIELTLASPAGGQPPLDPKSNEPDAQTDDTRRFQQDAEATAALASTVRLDSVDPASFDAVFYAGGHGPLWDLAADASSKALIEGTLAADKPVALVCHAPGVLRDVTAPSGAPLVEGKDVTGFTNTEEEGVGLTDVVPFLVEDMLKEKGGRYSKGDDWGPHVVRDGLLITGQNPASSAPAAAALVELLQSTTQS</sequence>
<dbReference type="Gene3D" id="3.40.50.880">
    <property type="match status" value="1"/>
</dbReference>
<proteinExistence type="inferred from homology"/>
<keyword evidence="2" id="KW-0456">Lyase</keyword>
<comment type="similarity">
    <text evidence="3">Belongs to the peptidase C56 family. HSP31-like subfamily.</text>
</comment>
<keyword evidence="7" id="KW-1185">Reference proteome</keyword>
<dbReference type="InterPro" id="IPR002818">
    <property type="entry name" value="DJ-1/PfpI"/>
</dbReference>
<evidence type="ECO:0000313" key="7">
    <source>
        <dbReference type="Proteomes" id="UP001316184"/>
    </source>
</evidence>
<feature type="domain" description="DJ-1/PfpI" evidence="5">
    <location>
        <begin position="25"/>
        <end position="221"/>
    </location>
</feature>
<dbReference type="Pfam" id="PF01965">
    <property type="entry name" value="DJ-1_PfpI"/>
    <property type="match status" value="1"/>
</dbReference>
<evidence type="ECO:0000256" key="4">
    <source>
        <dbReference type="SAM" id="MobiDB-lite"/>
    </source>
</evidence>
<dbReference type="PANTHER" id="PTHR48094:SF11">
    <property type="entry name" value="GLUTATHIONE-INDEPENDENT GLYOXALASE HSP31-RELATED"/>
    <property type="match status" value="1"/>
</dbReference>
<dbReference type="PANTHER" id="PTHR48094">
    <property type="entry name" value="PROTEIN/NUCLEIC ACID DEGLYCASE DJ-1-RELATED"/>
    <property type="match status" value="1"/>
</dbReference>
<dbReference type="CDD" id="cd03141">
    <property type="entry name" value="GATase1_Hsp31_like"/>
    <property type="match status" value="1"/>
</dbReference>
<protein>
    <submittedName>
        <fullName evidence="6">Type 1 glutamine amidotransferase domain-containing protein</fullName>
    </submittedName>
</protein>
<evidence type="ECO:0000256" key="2">
    <source>
        <dbReference type="ARBA" id="ARBA00023239"/>
    </source>
</evidence>
<dbReference type="EMBL" id="CP102173">
    <property type="protein sequence ID" value="UUP15346.1"/>
    <property type="molecule type" value="Genomic_DNA"/>
</dbReference>
<organism evidence="6 7">
    <name type="scientific">Aeromicrobium wangtongii</name>
    <dbReference type="NCBI Taxonomy" id="2969247"/>
    <lineage>
        <taxon>Bacteria</taxon>
        <taxon>Bacillati</taxon>
        <taxon>Actinomycetota</taxon>
        <taxon>Actinomycetes</taxon>
        <taxon>Propionibacteriales</taxon>
        <taxon>Nocardioidaceae</taxon>
        <taxon>Aeromicrobium</taxon>
    </lineage>
</organism>
<accession>A0ABY5MDS8</accession>
<evidence type="ECO:0000313" key="6">
    <source>
        <dbReference type="EMBL" id="UUP15346.1"/>
    </source>
</evidence>
<reference evidence="6 7" key="1">
    <citation type="submission" date="2022-08" db="EMBL/GenBank/DDBJ databases">
        <title>novel species in genus Aeromicrobium.</title>
        <authorList>
            <person name="Ye L."/>
        </authorList>
    </citation>
    <scope>NUCLEOTIDE SEQUENCE [LARGE SCALE GENOMIC DNA]</scope>
    <source>
        <strain evidence="7">zg-Y1379</strain>
    </source>
</reference>
<dbReference type="SUPFAM" id="SSF52317">
    <property type="entry name" value="Class I glutamine amidotransferase-like"/>
    <property type="match status" value="1"/>
</dbReference>
<gene>
    <name evidence="6" type="ORF">NQV15_08540</name>
</gene>
<dbReference type="InterPro" id="IPR029062">
    <property type="entry name" value="Class_I_gatase-like"/>
</dbReference>
<dbReference type="Proteomes" id="UP001316184">
    <property type="component" value="Chromosome"/>
</dbReference>
<evidence type="ECO:0000256" key="3">
    <source>
        <dbReference type="ARBA" id="ARBA00038493"/>
    </source>
</evidence>
<evidence type="ECO:0000256" key="1">
    <source>
        <dbReference type="ARBA" id="ARBA00023016"/>
    </source>
</evidence>
<evidence type="ECO:0000259" key="5">
    <source>
        <dbReference type="Pfam" id="PF01965"/>
    </source>
</evidence>
<feature type="region of interest" description="Disordered" evidence="4">
    <location>
        <begin position="45"/>
        <end position="69"/>
    </location>
</feature>
<name>A0ABY5MDS8_9ACTN</name>
<dbReference type="InterPro" id="IPR050325">
    <property type="entry name" value="Prot/Nucl_acid_deglycase"/>
</dbReference>
<keyword evidence="6" id="KW-0315">Glutamine amidotransferase</keyword>
<keyword evidence="1" id="KW-0346">Stress response</keyword>